<dbReference type="PROSITE" id="PS51257">
    <property type="entry name" value="PROKAR_LIPOPROTEIN"/>
    <property type="match status" value="1"/>
</dbReference>
<reference evidence="2" key="1">
    <citation type="submission" date="2020-11" db="EMBL/GenBank/DDBJ databases">
        <authorList>
            <person name="Tran Van P."/>
        </authorList>
    </citation>
    <scope>NUCLEOTIDE SEQUENCE</scope>
</reference>
<feature type="signal peptide" evidence="1">
    <location>
        <begin position="1"/>
        <end position="21"/>
    </location>
</feature>
<feature type="chain" id="PRO_5030817091" evidence="1">
    <location>
        <begin position="22"/>
        <end position="311"/>
    </location>
</feature>
<evidence type="ECO:0000256" key="1">
    <source>
        <dbReference type="SAM" id="SignalP"/>
    </source>
</evidence>
<sequence>MAFVDIKLLVAVLLVVSACVAQTTRNSNQDCCDVEMKGITRNCDTISVRLYLFITSKPVNTKLDLFVTSKPVNTKLDLFVTSKPVNTKLDTFVTNKPVNTKLDLFVTSKPVNTKLDFITSKPVNTKLDLFVTSKPVNTKLDFVTSKPVNTKLDLFVTSKPVNTKLDFVTSKPVNTKLDFVTSQPHVITSPIPSFVCMISREEIKVETSQRNVFTMWSPLYSYIARSLAKKRDSRDKTRVFVERRHLTQFPGSVPALELFGGLLVGSYWHGDQIESIGTLTIPHLSRAWKTIPEELVQGVQNIERGGRKTAS</sequence>
<protein>
    <submittedName>
        <fullName evidence="2">Uncharacterized protein</fullName>
    </submittedName>
</protein>
<organism evidence="2">
    <name type="scientific">Timema bartmani</name>
    <dbReference type="NCBI Taxonomy" id="61472"/>
    <lineage>
        <taxon>Eukaryota</taxon>
        <taxon>Metazoa</taxon>
        <taxon>Ecdysozoa</taxon>
        <taxon>Arthropoda</taxon>
        <taxon>Hexapoda</taxon>
        <taxon>Insecta</taxon>
        <taxon>Pterygota</taxon>
        <taxon>Neoptera</taxon>
        <taxon>Polyneoptera</taxon>
        <taxon>Phasmatodea</taxon>
        <taxon>Timematodea</taxon>
        <taxon>Timematoidea</taxon>
        <taxon>Timematidae</taxon>
        <taxon>Timema</taxon>
    </lineage>
</organism>
<name>A0A7R9F3N1_9NEOP</name>
<evidence type="ECO:0000313" key="2">
    <source>
        <dbReference type="EMBL" id="CAD7445478.1"/>
    </source>
</evidence>
<accession>A0A7R9F3N1</accession>
<proteinExistence type="predicted"/>
<gene>
    <name evidence="2" type="ORF">TBIB3V08_LOCUS7830</name>
</gene>
<keyword evidence="1" id="KW-0732">Signal</keyword>
<dbReference type="AlphaFoldDB" id="A0A7R9F3N1"/>
<dbReference type="EMBL" id="OD567300">
    <property type="protein sequence ID" value="CAD7445478.1"/>
    <property type="molecule type" value="Genomic_DNA"/>
</dbReference>